<dbReference type="STRING" id="765915.A0A1Y2HFQ1"/>
<gene>
    <name evidence="14" type="ORF">BCR44DRAFT_1501846</name>
</gene>
<dbReference type="PROSITE" id="PS51371">
    <property type="entry name" value="CBS"/>
    <property type="match status" value="1"/>
</dbReference>
<accession>A0A1Y2HFQ1</accession>
<dbReference type="GO" id="GO:0016020">
    <property type="term" value="C:membrane"/>
    <property type="evidence" value="ECO:0007669"/>
    <property type="project" value="UniProtKB-SubCell"/>
</dbReference>
<dbReference type="PRINTS" id="PR00762">
    <property type="entry name" value="CLCHANNEL"/>
</dbReference>
<dbReference type="PANTHER" id="PTHR11689">
    <property type="entry name" value="CHLORIDE CHANNEL PROTEIN CLC FAMILY MEMBER"/>
    <property type="match status" value="1"/>
</dbReference>
<keyword evidence="6 11" id="KW-0406">Ion transport</keyword>
<comment type="caution">
    <text evidence="14">The sequence shown here is derived from an EMBL/GenBank/DDBJ whole genome shotgun (WGS) entry which is preliminary data.</text>
</comment>
<feature type="transmembrane region" description="Helical" evidence="11">
    <location>
        <begin position="210"/>
        <end position="226"/>
    </location>
</feature>
<evidence type="ECO:0000256" key="3">
    <source>
        <dbReference type="ARBA" id="ARBA00022692"/>
    </source>
</evidence>
<proteinExistence type="inferred from homology"/>
<dbReference type="Proteomes" id="UP000193411">
    <property type="component" value="Unassembled WGS sequence"/>
</dbReference>
<evidence type="ECO:0000259" key="13">
    <source>
        <dbReference type="PROSITE" id="PS51371"/>
    </source>
</evidence>
<evidence type="ECO:0000256" key="6">
    <source>
        <dbReference type="ARBA" id="ARBA00023065"/>
    </source>
</evidence>
<protein>
    <recommendedName>
        <fullName evidence="11">Chloride channel protein</fullName>
    </recommendedName>
</protein>
<feature type="transmembrane region" description="Helical" evidence="11">
    <location>
        <begin position="88"/>
        <end position="110"/>
    </location>
</feature>
<feature type="domain" description="CBS" evidence="13">
    <location>
        <begin position="792"/>
        <end position="853"/>
    </location>
</feature>
<dbReference type="Gene3D" id="3.10.580.10">
    <property type="entry name" value="CBS-domain"/>
    <property type="match status" value="1"/>
</dbReference>
<keyword evidence="2 11" id="KW-0813">Transport</keyword>
<feature type="transmembrane region" description="Helical" evidence="11">
    <location>
        <begin position="584"/>
        <end position="610"/>
    </location>
</feature>
<evidence type="ECO:0000313" key="15">
    <source>
        <dbReference type="Proteomes" id="UP000193411"/>
    </source>
</evidence>
<evidence type="ECO:0000256" key="11">
    <source>
        <dbReference type="RuleBase" id="RU361221"/>
    </source>
</evidence>
<dbReference type="InterPro" id="IPR014743">
    <property type="entry name" value="Cl-channel_core"/>
</dbReference>
<keyword evidence="5 11" id="KW-1133">Transmembrane helix</keyword>
<dbReference type="SUPFAM" id="SSF81340">
    <property type="entry name" value="Clc chloride channel"/>
    <property type="match status" value="1"/>
</dbReference>
<dbReference type="InterPro" id="IPR046342">
    <property type="entry name" value="CBS_dom_sf"/>
</dbReference>
<evidence type="ECO:0000256" key="12">
    <source>
        <dbReference type="SAM" id="MobiDB-lite"/>
    </source>
</evidence>
<evidence type="ECO:0000256" key="5">
    <source>
        <dbReference type="ARBA" id="ARBA00022989"/>
    </source>
</evidence>
<dbReference type="InterPro" id="IPR000644">
    <property type="entry name" value="CBS_dom"/>
</dbReference>
<feature type="transmembrane region" description="Helical" evidence="11">
    <location>
        <begin position="553"/>
        <end position="572"/>
    </location>
</feature>
<comment type="similarity">
    <text evidence="11">Belongs to the chloride channel (TC 2.A.49) family.</text>
</comment>
<dbReference type="PANTHER" id="PTHR11689:SF136">
    <property type="entry name" value="H(+)_CL(-) EXCHANGE TRANSPORTER 7"/>
    <property type="match status" value="1"/>
</dbReference>
<dbReference type="InterPro" id="IPR001807">
    <property type="entry name" value="ClC"/>
</dbReference>
<evidence type="ECO:0000256" key="4">
    <source>
        <dbReference type="ARBA" id="ARBA00022737"/>
    </source>
</evidence>
<dbReference type="Pfam" id="PF00571">
    <property type="entry name" value="CBS"/>
    <property type="match status" value="1"/>
</dbReference>
<keyword evidence="7 10" id="KW-0129">CBS domain</keyword>
<feature type="transmembrane region" description="Helical" evidence="11">
    <location>
        <begin position="616"/>
        <end position="633"/>
    </location>
</feature>
<keyword evidence="3 11" id="KW-0812">Transmembrane</keyword>
<keyword evidence="9 11" id="KW-0868">Chloride</keyword>
<comment type="subcellular location">
    <subcellularLocation>
        <location evidence="1 11">Membrane</location>
        <topology evidence="1 11">Multi-pass membrane protein</topology>
    </subcellularLocation>
</comment>
<evidence type="ECO:0000256" key="2">
    <source>
        <dbReference type="ARBA" id="ARBA00022448"/>
    </source>
</evidence>
<keyword evidence="4" id="KW-0677">Repeat</keyword>
<dbReference type="EMBL" id="MCFL01000043">
    <property type="protein sequence ID" value="ORZ32711.1"/>
    <property type="molecule type" value="Genomic_DNA"/>
</dbReference>
<dbReference type="InterPro" id="IPR051280">
    <property type="entry name" value="Cl-channel/antiporter"/>
</dbReference>
<sequence length="966" mass="106389">MQPVAGPNTSSATAVPHVGLGHGMLSPEDQAILHDSSRRNAHRRRVIKADNWHSVDYEEIDNAHHTTYHSAMLAKRAKRPRFCPSGGIANIFSHFFLAGVIGAFAGLYYFGMYELTSVYAKWRFAWIAPHVDKPVKMFGMLVAPSLAMAAIGLALTFWEPSSAGSGMPEVIAYLNGIERPRYLSWRTLIGKAVGTVCIVNSGLFTGYDGPLIHICVIGALIVIRNVKKVPFFARWLYGELDDVLDQDKSVVRAARNRELQLFGTIGAAAGMAAAFQAPLAGVCFAIEEAISFYDPKLIMKTLFACAMALVAQTLPSTGVRLNGNDFAAYAVNAFCNVRLNLIDYSAYLMLGVIGGVTGHLYNVLVAKVRVWRRQHRTFRSKAIEVFALVILTNVCITAFMYGPEFEKMDRLDCTPFSRAIQHVTKLPTSEDCTKTCEDWTRESFNAGPCIQHLSLNTCVVSEIQSLPKTQFRPCKLAARPGIAIIDLLPTDDDLAQIFLESGAKADLPKYLFTPSKIVEAANKVKASDVCYYQMPSLVLNQPKGIVTNMFLRGYHYLFQAPVLGMFLFLRILELDNRVTLMDPGAAALLGMCAFWSGTSRMMITILVIAVQATGDMTYINGVTLVVLIAALIGNQLGESQFHLEIEAMNLPFLPHHPPYEFKSMTVKDMLLHLGKYSTPSSHPPPDSNRASSSSLSAGHVEVEDICLTDRECTVGAAVELLTQTGVSGFPVTTETGQLPATGYIFEERPTALSSIENKWRRSQFSAVPPAPTTGLTPETEAVSIRLEVSKQMNRSPLTVRLDTSANKAYNLFRHLGLRHLVVVEGDNEVVNMLTRIDFSEMEHHQDGRPHAPTPTTSAAHIPLQHMESPTQLSPTHQGYPGSSPQAAYMFPPQPVVPVTNPYPNYNNAHTAVPMHSQMPMPMPLPTMGVQNGQQMQPDLSRVYSRVRRTGMRRLQSLGDVHASQEH</sequence>
<dbReference type="GO" id="GO:0005254">
    <property type="term" value="F:chloride channel activity"/>
    <property type="evidence" value="ECO:0007669"/>
    <property type="project" value="UniProtKB-UniRule"/>
</dbReference>
<dbReference type="AlphaFoldDB" id="A0A1Y2HFQ1"/>
<keyword evidence="15" id="KW-1185">Reference proteome</keyword>
<feature type="transmembrane region" description="Helical" evidence="11">
    <location>
        <begin position="137"/>
        <end position="158"/>
    </location>
</feature>
<evidence type="ECO:0000256" key="10">
    <source>
        <dbReference type="PROSITE-ProRule" id="PRU00703"/>
    </source>
</evidence>
<evidence type="ECO:0000256" key="1">
    <source>
        <dbReference type="ARBA" id="ARBA00004141"/>
    </source>
</evidence>
<feature type="region of interest" description="Disordered" evidence="12">
    <location>
        <begin position="677"/>
        <end position="696"/>
    </location>
</feature>
<comment type="caution">
    <text evidence="11">Lacks conserved residue(s) required for the propagation of feature annotation.</text>
</comment>
<dbReference type="Gene3D" id="1.10.3080.10">
    <property type="entry name" value="Clc chloride channel"/>
    <property type="match status" value="2"/>
</dbReference>
<dbReference type="Pfam" id="PF00654">
    <property type="entry name" value="Voltage_CLC"/>
    <property type="match status" value="2"/>
</dbReference>
<feature type="transmembrane region" description="Helical" evidence="11">
    <location>
        <begin position="344"/>
        <end position="364"/>
    </location>
</feature>
<evidence type="ECO:0000256" key="7">
    <source>
        <dbReference type="ARBA" id="ARBA00023122"/>
    </source>
</evidence>
<feature type="transmembrane region" description="Helical" evidence="11">
    <location>
        <begin position="188"/>
        <end position="204"/>
    </location>
</feature>
<organism evidence="14 15">
    <name type="scientific">Catenaria anguillulae PL171</name>
    <dbReference type="NCBI Taxonomy" id="765915"/>
    <lineage>
        <taxon>Eukaryota</taxon>
        <taxon>Fungi</taxon>
        <taxon>Fungi incertae sedis</taxon>
        <taxon>Blastocladiomycota</taxon>
        <taxon>Blastocladiomycetes</taxon>
        <taxon>Blastocladiales</taxon>
        <taxon>Catenariaceae</taxon>
        <taxon>Catenaria</taxon>
    </lineage>
</organism>
<name>A0A1Y2HFQ1_9FUNG</name>
<keyword evidence="8 11" id="KW-0472">Membrane</keyword>
<dbReference type="OrthoDB" id="428525at2759"/>
<reference evidence="14 15" key="1">
    <citation type="submission" date="2016-07" db="EMBL/GenBank/DDBJ databases">
        <title>Pervasive Adenine N6-methylation of Active Genes in Fungi.</title>
        <authorList>
            <consortium name="DOE Joint Genome Institute"/>
            <person name="Mondo S.J."/>
            <person name="Dannebaum R.O."/>
            <person name="Kuo R.C."/>
            <person name="Labutti K."/>
            <person name="Haridas S."/>
            <person name="Kuo A."/>
            <person name="Salamov A."/>
            <person name="Ahrendt S.R."/>
            <person name="Lipzen A."/>
            <person name="Sullivan W."/>
            <person name="Andreopoulos W.B."/>
            <person name="Clum A."/>
            <person name="Lindquist E."/>
            <person name="Daum C."/>
            <person name="Ramamoorthy G.K."/>
            <person name="Gryganskyi A."/>
            <person name="Culley D."/>
            <person name="Magnuson J.K."/>
            <person name="James T.Y."/>
            <person name="O'Malley M.A."/>
            <person name="Stajich J.E."/>
            <person name="Spatafora J.W."/>
            <person name="Visel A."/>
            <person name="Grigoriev I.V."/>
        </authorList>
    </citation>
    <scope>NUCLEOTIDE SEQUENCE [LARGE SCALE GENOMIC DNA]</scope>
    <source>
        <strain evidence="14 15">PL171</strain>
    </source>
</reference>
<dbReference type="SUPFAM" id="SSF54631">
    <property type="entry name" value="CBS-domain pair"/>
    <property type="match status" value="1"/>
</dbReference>
<evidence type="ECO:0000313" key="14">
    <source>
        <dbReference type="EMBL" id="ORZ32711.1"/>
    </source>
</evidence>
<evidence type="ECO:0000256" key="8">
    <source>
        <dbReference type="ARBA" id="ARBA00023136"/>
    </source>
</evidence>
<evidence type="ECO:0000256" key="9">
    <source>
        <dbReference type="ARBA" id="ARBA00023214"/>
    </source>
</evidence>